<sequence length="370" mass="42557">MESNSKTNNNKSNVSRLCGLRKKSSVNSTEKQDLITQLADDYLESLANRKLFSGSILIAQNNQILLIKGYGCAEYICQEKNTSQTIFRTGSVTKPFTAIIILKLYERKQLNLDNKLSIYCPDYPHGNQITIKHLLSNTSGIEDYTDLEVFENRCHESLTIDQVIDMFKDEPLQFTPGSKYRYSNSNYILLGLIIEKVTGKSYELNLQEFILQPCQMKDTGYECDCNPALQSDNNNKRAYGYVCNTDSNGFESCRFINMSTARSAGGIYSTVEDLYRLDRFLYGETILNKRTKNMMFKPVREHYALGWEIYRLKHRRIKQQHTGEIFGFTSCLARFPNDNACIILLSNVEDISLHDIIEQLTDILFQQNKN</sequence>
<dbReference type="PANTHER" id="PTHR46825">
    <property type="entry name" value="D-ALANYL-D-ALANINE-CARBOXYPEPTIDASE/ENDOPEPTIDASE AMPH"/>
    <property type="match status" value="1"/>
</dbReference>
<dbReference type="EMBL" id="CAJNOG010000101">
    <property type="protein sequence ID" value="CAF0942660.1"/>
    <property type="molecule type" value="Genomic_DNA"/>
</dbReference>
<protein>
    <recommendedName>
        <fullName evidence="3">Beta-lactamase-related domain-containing protein</fullName>
    </recommendedName>
</protein>
<gene>
    <name evidence="4" type="ORF">JYZ213_LOCUS12822</name>
</gene>
<dbReference type="InterPro" id="IPR001466">
    <property type="entry name" value="Beta-lactam-related"/>
</dbReference>
<comment type="subcellular location">
    <subcellularLocation>
        <location evidence="1">Membrane</location>
    </subcellularLocation>
</comment>
<evidence type="ECO:0000256" key="1">
    <source>
        <dbReference type="ARBA" id="ARBA00004370"/>
    </source>
</evidence>
<reference evidence="4" key="1">
    <citation type="submission" date="2021-02" db="EMBL/GenBank/DDBJ databases">
        <authorList>
            <person name="Nowell W R."/>
        </authorList>
    </citation>
    <scope>NUCLEOTIDE SEQUENCE</scope>
</reference>
<dbReference type="Pfam" id="PF00144">
    <property type="entry name" value="Beta-lactamase"/>
    <property type="match status" value="1"/>
</dbReference>
<evidence type="ECO:0000313" key="4">
    <source>
        <dbReference type="EMBL" id="CAF0942660.1"/>
    </source>
</evidence>
<evidence type="ECO:0000259" key="3">
    <source>
        <dbReference type="Pfam" id="PF00144"/>
    </source>
</evidence>
<evidence type="ECO:0000313" key="5">
    <source>
        <dbReference type="Proteomes" id="UP000663845"/>
    </source>
</evidence>
<dbReference type="PANTHER" id="PTHR46825:SF11">
    <property type="entry name" value="PENICILLIN-BINDING PROTEIN 4"/>
    <property type="match status" value="1"/>
</dbReference>
<dbReference type="InterPro" id="IPR012338">
    <property type="entry name" value="Beta-lactam/transpept-like"/>
</dbReference>
<keyword evidence="2" id="KW-0472">Membrane</keyword>
<dbReference type="Proteomes" id="UP000663845">
    <property type="component" value="Unassembled WGS sequence"/>
</dbReference>
<dbReference type="GO" id="GO:0016020">
    <property type="term" value="C:membrane"/>
    <property type="evidence" value="ECO:0007669"/>
    <property type="project" value="UniProtKB-SubCell"/>
</dbReference>
<proteinExistence type="predicted"/>
<dbReference type="Gene3D" id="3.40.710.10">
    <property type="entry name" value="DD-peptidase/beta-lactamase superfamily"/>
    <property type="match status" value="1"/>
</dbReference>
<comment type="caution">
    <text evidence="4">The sequence shown here is derived from an EMBL/GenBank/DDBJ whole genome shotgun (WGS) entry which is preliminary data.</text>
</comment>
<organism evidence="4 5">
    <name type="scientific">Adineta steineri</name>
    <dbReference type="NCBI Taxonomy" id="433720"/>
    <lineage>
        <taxon>Eukaryota</taxon>
        <taxon>Metazoa</taxon>
        <taxon>Spiralia</taxon>
        <taxon>Gnathifera</taxon>
        <taxon>Rotifera</taxon>
        <taxon>Eurotatoria</taxon>
        <taxon>Bdelloidea</taxon>
        <taxon>Adinetida</taxon>
        <taxon>Adinetidae</taxon>
        <taxon>Adineta</taxon>
    </lineage>
</organism>
<evidence type="ECO:0000256" key="2">
    <source>
        <dbReference type="ARBA" id="ARBA00023136"/>
    </source>
</evidence>
<feature type="domain" description="Beta-lactamase-related" evidence="3">
    <location>
        <begin position="47"/>
        <end position="349"/>
    </location>
</feature>
<accession>A0A814CKN7</accession>
<dbReference type="SUPFAM" id="SSF56601">
    <property type="entry name" value="beta-lactamase/transpeptidase-like"/>
    <property type="match status" value="1"/>
</dbReference>
<dbReference type="InterPro" id="IPR050491">
    <property type="entry name" value="AmpC-like"/>
</dbReference>
<name>A0A814CKN7_9BILA</name>
<dbReference type="AlphaFoldDB" id="A0A814CKN7"/>